<evidence type="ECO:0000313" key="1">
    <source>
        <dbReference type="EMBL" id="BED93031.1"/>
    </source>
</evidence>
<dbReference type="Proteomes" id="UP001335720">
    <property type="component" value="Chromosome"/>
</dbReference>
<proteinExistence type="predicted"/>
<protein>
    <submittedName>
        <fullName evidence="1">Uncharacterized protein</fullName>
    </submittedName>
</protein>
<reference evidence="1" key="1">
    <citation type="journal article" date="2023" name="ISME J.">
        <title>Emergence of putative energy parasites within Clostridia revealed by genome analysis of a novel endosymbiotic clade.</title>
        <authorList>
            <person name="Takahashi K."/>
            <person name="Kuwahara H."/>
            <person name="Horikawa Y."/>
            <person name="Izawa K."/>
            <person name="Kato D."/>
            <person name="Inagaki T."/>
            <person name="Yuki M."/>
            <person name="Ohkuma M."/>
            <person name="Hongoh Y."/>
        </authorList>
    </citation>
    <scope>NUCLEOTIDE SEQUENCE</scope>
    <source>
        <strain evidence="1">RsTa-C01</strain>
    </source>
</reference>
<dbReference type="EMBL" id="AP027925">
    <property type="protein sequence ID" value="BED93031.1"/>
    <property type="molecule type" value="Genomic_DNA"/>
</dbReference>
<accession>A0AA48HX43</accession>
<sequence length="99" mass="11233">MIDKLKNIDLKKVSAGVNNIGHVNFNKDVGNLKEDNYEKWKSIVNKSIKEDDYWEKVRKDDAEKGINWCGGGGSHCVGCGNFLFRGNVCKKCRKLVEEI</sequence>
<name>A0AA48HX43_9FIRM</name>
<gene>
    <name evidence="1" type="ORF">RsTaC01_0972</name>
</gene>
<dbReference type="KEGG" id="ptrh:RsTaC01_0972"/>
<organism evidence="1">
    <name type="scientific">Candidatus Paraimprobicoccus trichonymphae</name>
    <dbReference type="NCBI Taxonomy" id="3033793"/>
    <lineage>
        <taxon>Bacteria</taxon>
        <taxon>Bacillati</taxon>
        <taxon>Bacillota</taxon>
        <taxon>Clostridia</taxon>
        <taxon>Candidatus Paraimprobicoccus</taxon>
    </lineage>
</organism>
<dbReference type="AlphaFoldDB" id="A0AA48HX43"/>